<accession>A0ABM4B9V2</accession>
<gene>
    <name evidence="2" type="primary">LOC136076122</name>
</gene>
<reference evidence="2" key="2">
    <citation type="submission" date="2025-08" db="UniProtKB">
        <authorList>
            <consortium name="RefSeq"/>
        </authorList>
    </citation>
    <scope>IDENTIFICATION</scope>
</reference>
<reference evidence="1" key="1">
    <citation type="submission" date="2025-05" db="UniProtKB">
        <authorList>
            <consortium name="RefSeq"/>
        </authorList>
    </citation>
    <scope>NUCLEOTIDE SEQUENCE [LARGE SCALE GENOMIC DNA]</scope>
</reference>
<proteinExistence type="predicted"/>
<dbReference type="PANTHER" id="PTHR33395">
    <property type="entry name" value="TRANSCRIPTASE, PUTATIVE-RELATED-RELATED"/>
    <property type="match status" value="1"/>
</dbReference>
<organism evidence="1 2">
    <name type="scientific">Hydra vulgaris</name>
    <name type="common">Hydra</name>
    <name type="synonym">Hydra attenuata</name>
    <dbReference type="NCBI Taxonomy" id="6087"/>
    <lineage>
        <taxon>Eukaryota</taxon>
        <taxon>Metazoa</taxon>
        <taxon>Cnidaria</taxon>
        <taxon>Hydrozoa</taxon>
        <taxon>Hydroidolina</taxon>
        <taxon>Anthoathecata</taxon>
        <taxon>Aplanulata</taxon>
        <taxon>Hydridae</taxon>
        <taxon>Hydra</taxon>
    </lineage>
</organism>
<sequence length="124" mass="14286">MNELDIIPDELKKAFNTLQQNKSPDLDDICVNVVKNVYDIIEYPLLHICNLSLKNGVFPDQLKPAKVVPIFKSGDDSIASNYRPGSILSCISKILERIMHNRFYNYLVNYHLLNDNQMVFKNTI</sequence>
<evidence type="ECO:0000313" key="1">
    <source>
        <dbReference type="Proteomes" id="UP001652625"/>
    </source>
</evidence>
<dbReference type="RefSeq" id="XP_065645662.1">
    <property type="nucleotide sequence ID" value="XM_065789590.1"/>
</dbReference>
<dbReference type="Proteomes" id="UP001652625">
    <property type="component" value="Chromosome 02"/>
</dbReference>
<keyword evidence="1" id="KW-1185">Reference proteome</keyword>
<dbReference type="GeneID" id="136076122"/>
<evidence type="ECO:0000313" key="2">
    <source>
        <dbReference type="RefSeq" id="XP_065645662.1"/>
    </source>
</evidence>
<protein>
    <submittedName>
        <fullName evidence="2">Uncharacterized protein LOC136076122</fullName>
    </submittedName>
</protein>
<dbReference type="PANTHER" id="PTHR33395:SF22">
    <property type="entry name" value="REVERSE TRANSCRIPTASE DOMAIN-CONTAINING PROTEIN"/>
    <property type="match status" value="1"/>
</dbReference>
<name>A0ABM4B9V2_HYDVU</name>